<dbReference type="Proteomes" id="UP000063699">
    <property type="component" value="Chromosome"/>
</dbReference>
<evidence type="ECO:0000313" key="3">
    <source>
        <dbReference type="Proteomes" id="UP000063699"/>
    </source>
</evidence>
<dbReference type="OrthoDB" id="3213529at2"/>
<accession>A0A0N9HS11</accession>
<dbReference type="AlphaFoldDB" id="A0A0N9HS11"/>
<proteinExistence type="predicted"/>
<evidence type="ECO:0000313" key="2">
    <source>
        <dbReference type="EMBL" id="ALG09994.1"/>
    </source>
</evidence>
<sequence>MTTLENPAMPAVHECTVSGCSYNHDGCHAFAITVRGDNGAADCGTFVPLNTKGGLDKVVAQVGACSRTDCMHNSSLECTAQGVRIGQGSGDHVANCLTYQPR</sequence>
<gene>
    <name evidence="2" type="ORF">AOZ06_26595</name>
</gene>
<dbReference type="Pfam" id="PF07561">
    <property type="entry name" value="DUF1540"/>
    <property type="match status" value="2"/>
</dbReference>
<name>A0A0N9HS11_9PSEU</name>
<dbReference type="KEGG" id="kphy:AOZ06_26595"/>
<evidence type="ECO:0000259" key="1">
    <source>
        <dbReference type="Pfam" id="PF07561"/>
    </source>
</evidence>
<organism evidence="2 3">
    <name type="scientific">Kibdelosporangium phytohabitans</name>
    <dbReference type="NCBI Taxonomy" id="860235"/>
    <lineage>
        <taxon>Bacteria</taxon>
        <taxon>Bacillati</taxon>
        <taxon>Actinomycetota</taxon>
        <taxon>Actinomycetes</taxon>
        <taxon>Pseudonocardiales</taxon>
        <taxon>Pseudonocardiaceae</taxon>
        <taxon>Kibdelosporangium</taxon>
    </lineage>
</organism>
<keyword evidence="3" id="KW-1185">Reference proteome</keyword>
<feature type="domain" description="DUF1540" evidence="1">
    <location>
        <begin position="65"/>
        <end position="89"/>
    </location>
</feature>
<dbReference type="STRING" id="860235.AOZ06_26595"/>
<reference evidence="2 3" key="1">
    <citation type="submission" date="2015-07" db="EMBL/GenBank/DDBJ databases">
        <title>Genome sequencing of Kibdelosporangium phytohabitans.</title>
        <authorList>
            <person name="Qin S."/>
            <person name="Xing K."/>
        </authorList>
    </citation>
    <scope>NUCLEOTIDE SEQUENCE [LARGE SCALE GENOMIC DNA]</scope>
    <source>
        <strain evidence="2 3">KLBMP1111</strain>
    </source>
</reference>
<feature type="domain" description="DUF1540" evidence="1">
    <location>
        <begin position="15"/>
        <end position="46"/>
    </location>
</feature>
<dbReference type="InterPro" id="IPR011437">
    <property type="entry name" value="DUF1540"/>
</dbReference>
<protein>
    <recommendedName>
        <fullName evidence="1">DUF1540 domain-containing protein</fullName>
    </recommendedName>
</protein>
<dbReference type="EMBL" id="CP012752">
    <property type="protein sequence ID" value="ALG09994.1"/>
    <property type="molecule type" value="Genomic_DNA"/>
</dbReference>
<dbReference type="RefSeq" id="WP_054291898.1">
    <property type="nucleotide sequence ID" value="NZ_CP012752.1"/>
</dbReference>